<evidence type="ECO:0000313" key="2">
    <source>
        <dbReference type="Proteomes" id="UP000676325"/>
    </source>
</evidence>
<accession>A0A941EFB6</accession>
<dbReference type="RefSeq" id="WP_212521543.1">
    <property type="nucleotide sequence ID" value="NZ_JAGSOH010000131.1"/>
</dbReference>
<name>A0A941EFB6_9ACTN</name>
<organism evidence="1 2">
    <name type="scientific">Actinospica acidithermotolerans</name>
    <dbReference type="NCBI Taxonomy" id="2828514"/>
    <lineage>
        <taxon>Bacteria</taxon>
        <taxon>Bacillati</taxon>
        <taxon>Actinomycetota</taxon>
        <taxon>Actinomycetes</taxon>
        <taxon>Catenulisporales</taxon>
        <taxon>Actinospicaceae</taxon>
        <taxon>Actinospica</taxon>
    </lineage>
</organism>
<keyword evidence="2" id="KW-1185">Reference proteome</keyword>
<dbReference type="AlphaFoldDB" id="A0A941EFB6"/>
<gene>
    <name evidence="1" type="ORF">KDK95_29215</name>
</gene>
<dbReference type="EMBL" id="JAGSOH010000131">
    <property type="protein sequence ID" value="MBR7830416.1"/>
    <property type="molecule type" value="Genomic_DNA"/>
</dbReference>
<sequence length="283" mass="31468">MPRAEFSAPLIHGQFREKRVNLSDEAFAYVEPGDGTDDPTDLIEPEVWENLMDLPTDVLLRTTDHFGTKFREMQNISSMWLDVITPVDGVDPPLVFAAYLDAYDALKAAPFVVAHGWYQQATGGLRNALEVMTHAANCIVRGKEEQYEKWRDGSIELKFANSVDNLERHSSTSVLGSSLPPGTMYGKGGVIRQLYRELCHFAHGSPGHTNADMWASNGPVFVPEAFGRFWGNYRDTFLACSLLLKTAYSDMQLPADLTLVAQAAGQLWNNLAERAVASYFTDV</sequence>
<comment type="caution">
    <text evidence="1">The sequence shown here is derived from an EMBL/GenBank/DDBJ whole genome shotgun (WGS) entry which is preliminary data.</text>
</comment>
<evidence type="ECO:0000313" key="1">
    <source>
        <dbReference type="EMBL" id="MBR7830416.1"/>
    </source>
</evidence>
<proteinExistence type="predicted"/>
<protein>
    <submittedName>
        <fullName evidence="1">Uncharacterized protein</fullName>
    </submittedName>
</protein>
<reference evidence="1" key="1">
    <citation type="submission" date="2021-04" db="EMBL/GenBank/DDBJ databases">
        <title>Genome based classification of Actinospica acidithermotolerans sp. nov., an actinobacterium isolated from an Indonesian hot spring.</title>
        <authorList>
            <person name="Kusuma A.B."/>
            <person name="Putra K.E."/>
            <person name="Nafisah S."/>
            <person name="Loh J."/>
            <person name="Nouioui I."/>
            <person name="Goodfellow M."/>
        </authorList>
    </citation>
    <scope>NUCLEOTIDE SEQUENCE</scope>
    <source>
        <strain evidence="1">MGRD01-02</strain>
    </source>
</reference>
<dbReference type="Proteomes" id="UP000676325">
    <property type="component" value="Unassembled WGS sequence"/>
</dbReference>